<dbReference type="AlphaFoldDB" id="A0A0E9SFZ8"/>
<evidence type="ECO:0000313" key="1">
    <source>
        <dbReference type="EMBL" id="JAH40221.1"/>
    </source>
</evidence>
<organism evidence="1">
    <name type="scientific">Anguilla anguilla</name>
    <name type="common">European freshwater eel</name>
    <name type="synonym">Muraena anguilla</name>
    <dbReference type="NCBI Taxonomy" id="7936"/>
    <lineage>
        <taxon>Eukaryota</taxon>
        <taxon>Metazoa</taxon>
        <taxon>Chordata</taxon>
        <taxon>Craniata</taxon>
        <taxon>Vertebrata</taxon>
        <taxon>Euteleostomi</taxon>
        <taxon>Actinopterygii</taxon>
        <taxon>Neopterygii</taxon>
        <taxon>Teleostei</taxon>
        <taxon>Anguilliformes</taxon>
        <taxon>Anguillidae</taxon>
        <taxon>Anguilla</taxon>
    </lineage>
</organism>
<name>A0A0E9SFZ8_ANGAN</name>
<reference evidence="1" key="1">
    <citation type="submission" date="2014-11" db="EMBL/GenBank/DDBJ databases">
        <authorList>
            <person name="Amaro Gonzalez C."/>
        </authorList>
    </citation>
    <scope>NUCLEOTIDE SEQUENCE</scope>
</reference>
<reference evidence="1" key="2">
    <citation type="journal article" date="2015" name="Fish Shellfish Immunol.">
        <title>Early steps in the European eel (Anguilla anguilla)-Vibrio vulnificus interaction in the gills: Role of the RtxA13 toxin.</title>
        <authorList>
            <person name="Callol A."/>
            <person name="Pajuelo D."/>
            <person name="Ebbesson L."/>
            <person name="Teles M."/>
            <person name="MacKenzie S."/>
            <person name="Amaro C."/>
        </authorList>
    </citation>
    <scope>NUCLEOTIDE SEQUENCE</scope>
</reference>
<proteinExistence type="predicted"/>
<dbReference type="EMBL" id="GBXM01068356">
    <property type="protein sequence ID" value="JAH40221.1"/>
    <property type="molecule type" value="Transcribed_RNA"/>
</dbReference>
<protein>
    <submittedName>
        <fullName evidence="1">Uncharacterized protein</fullName>
    </submittedName>
</protein>
<accession>A0A0E9SFZ8</accession>
<sequence length="36" mass="3917">MASCCTTLCCIACSHAHGKIYSDAPVTLTEYWPHVC</sequence>